<dbReference type="PANTHER" id="PTHR43280:SF2">
    <property type="entry name" value="HTH-TYPE TRANSCRIPTIONAL REGULATOR EXSA"/>
    <property type="match status" value="1"/>
</dbReference>
<dbReference type="PANTHER" id="PTHR43280">
    <property type="entry name" value="ARAC-FAMILY TRANSCRIPTIONAL REGULATOR"/>
    <property type="match status" value="1"/>
</dbReference>
<evidence type="ECO:0000313" key="5">
    <source>
        <dbReference type="EMBL" id="EZH72701.1"/>
    </source>
</evidence>
<keyword evidence="6" id="KW-1185">Reference proteome</keyword>
<dbReference type="RefSeq" id="WP_034243958.1">
    <property type="nucleotide sequence ID" value="NZ_AQRA01000007.1"/>
</dbReference>
<dbReference type="Gene3D" id="1.10.10.60">
    <property type="entry name" value="Homeodomain-like"/>
    <property type="match status" value="1"/>
</dbReference>
<gene>
    <name evidence="5" type="ORF">ATO12_21420</name>
</gene>
<dbReference type="InterPro" id="IPR009057">
    <property type="entry name" value="Homeodomain-like_sf"/>
</dbReference>
<accession>A0A023BRU0</accession>
<dbReference type="Pfam" id="PF12833">
    <property type="entry name" value="HTH_18"/>
    <property type="match status" value="1"/>
</dbReference>
<evidence type="ECO:0000259" key="4">
    <source>
        <dbReference type="PROSITE" id="PS01124"/>
    </source>
</evidence>
<dbReference type="eggNOG" id="COG2207">
    <property type="taxonomic scope" value="Bacteria"/>
</dbReference>
<dbReference type="Proteomes" id="UP000023541">
    <property type="component" value="Unassembled WGS sequence"/>
</dbReference>
<keyword evidence="1" id="KW-0805">Transcription regulation</keyword>
<sequence length="265" mass="31210">MIIKSELAELSLQHLIKEYYYFSKKMDATVKYVPVIDDCCYDFVFFKECNSVLTYGEKQSILPIPFKVFTIHDLSPPYTLKFEVSLTFFTIKVQPWANAHFFSYLDTSGIIDLSLEKAGILAVREQLFNDVPIRDMCTIASDFVKEQSLILSSSALFVKDVCEYIYSVKGMTSVNLLSEKYNKTRQYLNRIFKQEVLYSLKKFIITVRIMDLVKFKIKNKHISMTELCYTYDYFDQSHFNRDFKKVCGVTPMQFFNDLPEFLFRH</sequence>
<dbReference type="GO" id="GO:0003700">
    <property type="term" value="F:DNA-binding transcription factor activity"/>
    <property type="evidence" value="ECO:0007669"/>
    <property type="project" value="InterPro"/>
</dbReference>
<dbReference type="PROSITE" id="PS01124">
    <property type="entry name" value="HTH_ARAC_FAMILY_2"/>
    <property type="match status" value="1"/>
</dbReference>
<organism evidence="5 6">
    <name type="scientific">Aquimarina atlantica</name>
    <dbReference type="NCBI Taxonomy" id="1317122"/>
    <lineage>
        <taxon>Bacteria</taxon>
        <taxon>Pseudomonadati</taxon>
        <taxon>Bacteroidota</taxon>
        <taxon>Flavobacteriia</taxon>
        <taxon>Flavobacteriales</taxon>
        <taxon>Flavobacteriaceae</taxon>
        <taxon>Aquimarina</taxon>
    </lineage>
</organism>
<name>A0A023BRU0_9FLAO</name>
<dbReference type="STRING" id="1317122.ATO12_21420"/>
<keyword evidence="2" id="KW-0238">DNA-binding</keyword>
<dbReference type="SMART" id="SM00342">
    <property type="entry name" value="HTH_ARAC"/>
    <property type="match status" value="1"/>
</dbReference>
<dbReference type="SUPFAM" id="SSF46689">
    <property type="entry name" value="Homeodomain-like"/>
    <property type="match status" value="1"/>
</dbReference>
<keyword evidence="3" id="KW-0804">Transcription</keyword>
<dbReference type="OrthoDB" id="323290at2"/>
<evidence type="ECO:0000256" key="3">
    <source>
        <dbReference type="ARBA" id="ARBA00023163"/>
    </source>
</evidence>
<proteinExistence type="predicted"/>
<reference evidence="5 6" key="1">
    <citation type="submission" date="2014-04" db="EMBL/GenBank/DDBJ databases">
        <title>Aquimarina sp. 22II-S11-z7 Genome Sequencing.</title>
        <authorList>
            <person name="Lai Q."/>
        </authorList>
    </citation>
    <scope>NUCLEOTIDE SEQUENCE [LARGE SCALE GENOMIC DNA]</scope>
    <source>
        <strain evidence="5 6">22II-S11-z7</strain>
    </source>
</reference>
<feature type="domain" description="HTH araC/xylS-type" evidence="4">
    <location>
        <begin position="159"/>
        <end position="257"/>
    </location>
</feature>
<protein>
    <recommendedName>
        <fullName evidence="4">HTH araC/xylS-type domain-containing protein</fullName>
    </recommendedName>
</protein>
<dbReference type="EMBL" id="AQRA01000007">
    <property type="protein sequence ID" value="EZH72701.1"/>
    <property type="molecule type" value="Genomic_DNA"/>
</dbReference>
<comment type="caution">
    <text evidence="5">The sequence shown here is derived from an EMBL/GenBank/DDBJ whole genome shotgun (WGS) entry which is preliminary data.</text>
</comment>
<evidence type="ECO:0000256" key="1">
    <source>
        <dbReference type="ARBA" id="ARBA00023015"/>
    </source>
</evidence>
<dbReference type="GO" id="GO:0043565">
    <property type="term" value="F:sequence-specific DNA binding"/>
    <property type="evidence" value="ECO:0007669"/>
    <property type="project" value="InterPro"/>
</dbReference>
<dbReference type="AlphaFoldDB" id="A0A023BRU0"/>
<dbReference type="InterPro" id="IPR018060">
    <property type="entry name" value="HTH_AraC"/>
</dbReference>
<evidence type="ECO:0000313" key="6">
    <source>
        <dbReference type="Proteomes" id="UP000023541"/>
    </source>
</evidence>
<evidence type="ECO:0000256" key="2">
    <source>
        <dbReference type="ARBA" id="ARBA00023125"/>
    </source>
</evidence>